<evidence type="ECO:0000256" key="8">
    <source>
        <dbReference type="ARBA" id="ARBA00023065"/>
    </source>
</evidence>
<feature type="transmembrane region" description="Helical" evidence="10">
    <location>
        <begin position="52"/>
        <end position="75"/>
    </location>
</feature>
<dbReference type="Proteomes" id="UP000292447">
    <property type="component" value="Chromosome II"/>
</dbReference>
<keyword evidence="3 10" id="KW-0813">Transport</keyword>
<dbReference type="InterPro" id="IPR003445">
    <property type="entry name" value="Cat_transpt"/>
</dbReference>
<keyword evidence="6 10" id="KW-0630">Potassium</keyword>
<evidence type="ECO:0000256" key="4">
    <source>
        <dbReference type="ARBA" id="ARBA00022538"/>
    </source>
</evidence>
<feature type="transmembrane region" description="Helical" evidence="10">
    <location>
        <begin position="828"/>
        <end position="845"/>
    </location>
</feature>
<sequence>MAYFRSLRRRLERVFPQDRSYGTAVRDHIHVVTLTLHPYVVKVIPNFRAAHYTYILFMTFFTSVIVYPITGFRYIDILFLMSGALTQAGLNTVNLNELRLSQQIIVYITATLTTPIFIHGLLLFIRLYWFERYFDNIKELLKLNFRMRRNATLAARTRSMDRTAANTMTNQGQGGPVEFRGQLEPNQLQTRGAPANDLHVLCEDDPLAKKGQMELSSDQLKLTSHELPTMCPSEDENQGQSGSGSELDSDNDIHHEIGFKLDHASDTGSEVDPKDPHPARKALGPPTPENTPMEGIKFADLPKPTKRTQEIDPSDMYKSIALLQQNKRRDSGLSEDVLVIKLPNEIERELNTPIYTTKINPLQFPSRKSKWLMKKQRHKTRWGALRRTISNSLPLTRRRPVSMTNDHDSIDSEHDATAMTEDDASLNLQNNTSIHSYNSSDEHAVLESDDDAEKEPKKLLFKDSYEGDRKTKFAQEPTIDRQKRQARQGRGRLRKWRTPGVSGVSSRTYTDNSIALDDDEEEDDYGAPLAKAMSTNYLSWTPTIGRNSTFVHLTEDQKEELGGVEYRAIKLLIKIIIFFYVGFHVIAFCLYVGFINVAKGYAKEMRAFGVSPTWWGFFTAQSVFNDLGLTLTPNSMLSYSRSVYILVISCFFIVIGNTGFPIFLRFIIWAMFKTAKPLSLYKESLGFLLDHPRRCFTLLFPSIPTWWLFFILVVLNATDLILFIILDLNSKYLKSIPVGFRVLDGLFQAFSTRTAGFSVIDLSQLHPAVQVSYMIMMYISVLPLAISIRRTNVYEEQSLGVYLKADETDNEIESTPKNFIGTHLRNQLSFDLWFIFLGLFVICIAEGGKIEAGDLRFTVFSILFEIISAYGTVGLSLGYPNVDQSLSYRFTTLSKLVIIAMMIRGRHRGLPYSLDRAIMLPDSDMQKRDMVQENHASQRAESLSVEPTVTSFNDNASEGFTDRLRRTISKKALQYRRNSLFPAPTRLPEELHEMRSFSRGQ</sequence>
<feature type="region of interest" description="Disordered" evidence="11">
    <location>
        <begin position="263"/>
        <end position="299"/>
    </location>
</feature>
<dbReference type="PANTHER" id="PTHR31064:SF30">
    <property type="entry name" value="HIGH-AFFINITY POTASSIUM TRANSPORT PROTEIN-RELATED"/>
    <property type="match status" value="1"/>
</dbReference>
<feature type="compositionally biased region" description="Basic and acidic residues" evidence="11">
    <location>
        <begin position="470"/>
        <end position="483"/>
    </location>
</feature>
<dbReference type="EMBL" id="CP034457">
    <property type="protein sequence ID" value="QBM87910.1"/>
    <property type="molecule type" value="Genomic_DNA"/>
</dbReference>
<dbReference type="GO" id="GO:0005886">
    <property type="term" value="C:plasma membrane"/>
    <property type="evidence" value="ECO:0007669"/>
    <property type="project" value="InterPro"/>
</dbReference>
<keyword evidence="13" id="KW-1185">Reference proteome</keyword>
<dbReference type="GO" id="GO:0140107">
    <property type="term" value="F:high-affinity potassium ion transmembrane transporter activity"/>
    <property type="evidence" value="ECO:0007669"/>
    <property type="project" value="TreeGrafter"/>
</dbReference>
<name>A0A4P6XKY5_9ASCO</name>
<dbReference type="PANTHER" id="PTHR31064">
    <property type="entry name" value="POTASSIUM TRANSPORT PROTEIN DDB_G0292412-RELATED"/>
    <property type="match status" value="1"/>
</dbReference>
<feature type="region of interest" description="Disordered" evidence="11">
    <location>
        <begin position="431"/>
        <end position="455"/>
    </location>
</feature>
<evidence type="ECO:0000256" key="9">
    <source>
        <dbReference type="ARBA" id="ARBA00023136"/>
    </source>
</evidence>
<feature type="region of interest" description="Disordered" evidence="11">
    <location>
        <begin position="228"/>
        <end position="251"/>
    </location>
</feature>
<feature type="region of interest" description="Disordered" evidence="11">
    <location>
        <begin position="470"/>
        <end position="507"/>
    </location>
</feature>
<dbReference type="PIRSF" id="PIRSF002450">
    <property type="entry name" value="K+_transpter_TRK"/>
    <property type="match status" value="1"/>
</dbReference>
<evidence type="ECO:0000256" key="7">
    <source>
        <dbReference type="ARBA" id="ARBA00022989"/>
    </source>
</evidence>
<feature type="transmembrane region" description="Helical" evidence="10">
    <location>
        <begin position="857"/>
        <end position="880"/>
    </location>
</feature>
<evidence type="ECO:0000256" key="2">
    <source>
        <dbReference type="ARBA" id="ARBA00009137"/>
    </source>
</evidence>
<comment type="similarity">
    <text evidence="2 10">Belongs to the TrkH potassium transport family.</text>
</comment>
<organism evidence="12 13">
    <name type="scientific">Metschnikowia aff. pulcherrima</name>
    <dbReference type="NCBI Taxonomy" id="2163413"/>
    <lineage>
        <taxon>Eukaryota</taxon>
        <taxon>Fungi</taxon>
        <taxon>Dikarya</taxon>
        <taxon>Ascomycota</taxon>
        <taxon>Saccharomycotina</taxon>
        <taxon>Pichiomycetes</taxon>
        <taxon>Metschnikowiaceae</taxon>
        <taxon>Metschnikowia</taxon>
    </lineage>
</organism>
<keyword evidence="4 10" id="KW-0633">Potassium transport</keyword>
<accession>A0A4P6XKY5</accession>
<dbReference type="GO" id="GO:1990573">
    <property type="term" value="P:potassium ion import across plasma membrane"/>
    <property type="evidence" value="ECO:0007669"/>
    <property type="project" value="TreeGrafter"/>
</dbReference>
<evidence type="ECO:0000256" key="1">
    <source>
        <dbReference type="ARBA" id="ARBA00004141"/>
    </source>
</evidence>
<keyword evidence="9 10" id="KW-0472">Membrane</keyword>
<feature type="transmembrane region" description="Helical" evidence="10">
    <location>
        <begin position="771"/>
        <end position="788"/>
    </location>
</feature>
<keyword evidence="7 10" id="KW-1133">Transmembrane helix</keyword>
<gene>
    <name evidence="12" type="primary">MPUL0B11240</name>
    <name evidence="12" type="ORF">METSCH_B11240</name>
</gene>
<dbReference type="NCBIfam" id="TIGR00934">
    <property type="entry name" value="2a38euk"/>
    <property type="match status" value="1"/>
</dbReference>
<dbReference type="InterPro" id="IPR051143">
    <property type="entry name" value="TrkH_K-transport"/>
</dbReference>
<feature type="transmembrane region" description="Helical" evidence="10">
    <location>
        <begin position="706"/>
        <end position="726"/>
    </location>
</feature>
<dbReference type="GO" id="GO:0030007">
    <property type="term" value="P:intracellular potassium ion homeostasis"/>
    <property type="evidence" value="ECO:0007669"/>
    <property type="project" value="UniProtKB-UniRule"/>
</dbReference>
<evidence type="ECO:0000256" key="10">
    <source>
        <dbReference type="PIRNR" id="PIRNR002450"/>
    </source>
</evidence>
<feature type="transmembrane region" description="Helical" evidence="10">
    <location>
        <begin position="571"/>
        <end position="594"/>
    </location>
</feature>
<evidence type="ECO:0000313" key="13">
    <source>
        <dbReference type="Proteomes" id="UP000292447"/>
    </source>
</evidence>
<protein>
    <recommendedName>
        <fullName evidence="10">Potassium transport protein</fullName>
    </recommendedName>
</protein>
<proteinExistence type="inferred from homology"/>
<feature type="transmembrane region" description="Helical" evidence="10">
    <location>
        <begin position="104"/>
        <end position="129"/>
    </location>
</feature>
<feature type="transmembrane region" description="Helical" evidence="10">
    <location>
        <begin position="643"/>
        <end position="672"/>
    </location>
</feature>
<dbReference type="InterPro" id="IPR015958">
    <property type="entry name" value="Trk1_fungi"/>
</dbReference>
<evidence type="ECO:0000313" key="12">
    <source>
        <dbReference type="EMBL" id="QBM87910.1"/>
    </source>
</evidence>
<evidence type="ECO:0000256" key="6">
    <source>
        <dbReference type="ARBA" id="ARBA00022958"/>
    </source>
</evidence>
<comment type="subcellular location">
    <subcellularLocation>
        <location evidence="1">Membrane</location>
        <topology evidence="1">Multi-pass membrane protein</topology>
    </subcellularLocation>
</comment>
<evidence type="ECO:0000256" key="11">
    <source>
        <dbReference type="SAM" id="MobiDB-lite"/>
    </source>
</evidence>
<reference evidence="13" key="1">
    <citation type="submission" date="2019-03" db="EMBL/GenBank/DDBJ databases">
        <title>Snf2 controls pulcherriminic acid biosynthesis and connects pigmentation and antifungal activity of the yeast Metschnikowia pulcherrima.</title>
        <authorList>
            <person name="Gore-Lloyd D."/>
            <person name="Sumann I."/>
            <person name="Brachmann A.O."/>
            <person name="Schneeberger K."/>
            <person name="Ortiz-Merino R.A."/>
            <person name="Moreno-Beltran M."/>
            <person name="Schlaefli M."/>
            <person name="Kirner P."/>
            <person name="Santos Kron A."/>
            <person name="Wolfe K.H."/>
            <person name="Piel J."/>
            <person name="Ahrens C.H."/>
            <person name="Henk D."/>
            <person name="Freimoser F.M."/>
        </authorList>
    </citation>
    <scope>NUCLEOTIDE SEQUENCE [LARGE SCALE GENOMIC DNA]</scope>
    <source>
        <strain evidence="13">APC 1.2</strain>
    </source>
</reference>
<keyword evidence="8 10" id="KW-0406">Ion transport</keyword>
<evidence type="ECO:0000256" key="3">
    <source>
        <dbReference type="ARBA" id="ARBA00022448"/>
    </source>
</evidence>
<feature type="compositionally biased region" description="Basic residues" evidence="11">
    <location>
        <begin position="484"/>
        <end position="497"/>
    </location>
</feature>
<dbReference type="STRING" id="2163413.A0A4P6XKY5"/>
<dbReference type="AlphaFoldDB" id="A0A4P6XKY5"/>
<dbReference type="Pfam" id="PF02386">
    <property type="entry name" value="TrkH"/>
    <property type="match status" value="1"/>
</dbReference>
<feature type="compositionally biased region" description="Basic and acidic residues" evidence="11">
    <location>
        <begin position="263"/>
        <end position="278"/>
    </location>
</feature>
<keyword evidence="5 10" id="KW-0812">Transmembrane</keyword>
<evidence type="ECO:0000256" key="5">
    <source>
        <dbReference type="ARBA" id="ARBA00022692"/>
    </source>
</evidence>
<dbReference type="InterPro" id="IPR004773">
    <property type="entry name" value="K/Na_transp_Trk1/HKT1"/>
</dbReference>
<feature type="region of interest" description="Disordered" evidence="11">
    <location>
        <begin position="393"/>
        <end position="413"/>
    </location>
</feature>